<proteinExistence type="predicted"/>
<accession>A0A2U1E703</accession>
<evidence type="ECO:0000259" key="2">
    <source>
        <dbReference type="Pfam" id="PF07833"/>
    </source>
</evidence>
<feature type="signal peptide" evidence="1">
    <location>
        <begin position="1"/>
        <end position="24"/>
    </location>
</feature>
<feature type="chain" id="PRO_5015607792" evidence="1">
    <location>
        <begin position="25"/>
        <end position="309"/>
    </location>
</feature>
<dbReference type="AlphaFoldDB" id="A0A2U1E703"/>
<name>A0A2U1E703_9FIRM</name>
<evidence type="ECO:0000313" key="4">
    <source>
        <dbReference type="Proteomes" id="UP000245793"/>
    </source>
</evidence>
<evidence type="ECO:0000256" key="1">
    <source>
        <dbReference type="SAM" id="SignalP"/>
    </source>
</evidence>
<evidence type="ECO:0000313" key="3">
    <source>
        <dbReference type="EMBL" id="PVY95723.1"/>
    </source>
</evidence>
<feature type="domain" description="Copper amine oxidase-like N-terminal" evidence="2">
    <location>
        <begin position="60"/>
        <end position="164"/>
    </location>
</feature>
<keyword evidence="4" id="KW-1185">Reference proteome</keyword>
<dbReference type="Gene3D" id="3.30.457.10">
    <property type="entry name" value="Copper amine oxidase-like, N-terminal domain"/>
    <property type="match status" value="1"/>
</dbReference>
<sequence>MKKRTTFIAILIAFTMVFTMSLKAAGFIDEMKAVKKTPAKLGEFVSKFNLKVPNDKGELKDYKFKYAPKVIDNKSALAVTDVLKALGKKVYWDKENKLVVINNGDKGNIIFPVDKKAFYVNGKLYVLDVPATIDAKEGRTYLPLRTLCDALGYEVKWDNKTKVAEVKPLAAAKKLEYKSLKDVKTADVDTYIAELAKKLNAPELAKADKKVDDKKGGETTASGGDIDKVKKEADGLYFGSIKEIEAGLTKAAKDGKKTLKFAVPSTLTPGQVESITTKTARANGYLSANVSHETSKTSDKFEIYEIEFL</sequence>
<dbReference type="Pfam" id="PF07833">
    <property type="entry name" value="Cu_amine_oxidN1"/>
    <property type="match status" value="1"/>
</dbReference>
<dbReference type="SUPFAM" id="SSF55383">
    <property type="entry name" value="Copper amine oxidase, domain N"/>
    <property type="match status" value="1"/>
</dbReference>
<dbReference type="InterPro" id="IPR036582">
    <property type="entry name" value="Mao_N_sf"/>
</dbReference>
<dbReference type="Proteomes" id="UP000245793">
    <property type="component" value="Unassembled WGS sequence"/>
</dbReference>
<comment type="caution">
    <text evidence="3">The sequence shown here is derived from an EMBL/GenBank/DDBJ whole genome shotgun (WGS) entry which is preliminary data.</text>
</comment>
<dbReference type="InterPro" id="IPR012854">
    <property type="entry name" value="Cu_amine_oxidase-like_N"/>
</dbReference>
<dbReference type="RefSeq" id="WP_165803547.1">
    <property type="nucleotide sequence ID" value="NZ_JBKYKF010000016.1"/>
</dbReference>
<reference evidence="3 4" key="1">
    <citation type="submission" date="2018-04" db="EMBL/GenBank/DDBJ databases">
        <title>Genomic Encyclopedia of Type Strains, Phase IV (KMG-IV): sequencing the most valuable type-strain genomes for metagenomic binning, comparative biology and taxonomic classification.</title>
        <authorList>
            <person name="Goeker M."/>
        </authorList>
    </citation>
    <scope>NUCLEOTIDE SEQUENCE [LARGE SCALE GENOMIC DNA]</scope>
    <source>
        <strain evidence="3 4">DSM 20705</strain>
    </source>
</reference>
<protein>
    <submittedName>
        <fullName evidence="3">Copper amine oxidase-like protein</fullName>
    </submittedName>
</protein>
<gene>
    <name evidence="3" type="ORF">C7381_101249</name>
</gene>
<organism evidence="3 4">
    <name type="scientific">Ezakiella coagulans</name>
    <dbReference type="NCBI Taxonomy" id="46507"/>
    <lineage>
        <taxon>Bacteria</taxon>
        <taxon>Bacillati</taxon>
        <taxon>Bacillota</taxon>
        <taxon>Tissierellia</taxon>
        <taxon>Ezakiella</taxon>
    </lineage>
</organism>
<dbReference type="EMBL" id="QEKV01000001">
    <property type="protein sequence ID" value="PVY95723.1"/>
    <property type="molecule type" value="Genomic_DNA"/>
</dbReference>
<keyword evidence="1" id="KW-0732">Signal</keyword>